<evidence type="ECO:0000256" key="1">
    <source>
        <dbReference type="ARBA" id="ARBA00007613"/>
    </source>
</evidence>
<dbReference type="SUPFAM" id="SSF56954">
    <property type="entry name" value="Outer membrane efflux proteins (OEP)"/>
    <property type="match status" value="1"/>
</dbReference>
<dbReference type="EMBL" id="JACIEI010000007">
    <property type="protein sequence ID" value="MBB3994604.1"/>
    <property type="molecule type" value="Genomic_DNA"/>
</dbReference>
<dbReference type="PROSITE" id="PS51257">
    <property type="entry name" value="PROKAR_LIPOPROTEIN"/>
    <property type="match status" value="1"/>
</dbReference>
<evidence type="ECO:0000313" key="2">
    <source>
        <dbReference type="EMBL" id="MBB3994604.1"/>
    </source>
</evidence>
<evidence type="ECO:0000313" key="3">
    <source>
        <dbReference type="Proteomes" id="UP000530268"/>
    </source>
</evidence>
<dbReference type="PANTHER" id="PTHR30203:SF32">
    <property type="entry name" value="CATION EFFLUX SYSTEM PROTEIN CUSC"/>
    <property type="match status" value="1"/>
</dbReference>
<organism evidence="2 3">
    <name type="scientific">Sulfitobacter undariae</name>
    <dbReference type="NCBI Taxonomy" id="1563671"/>
    <lineage>
        <taxon>Bacteria</taxon>
        <taxon>Pseudomonadati</taxon>
        <taxon>Pseudomonadota</taxon>
        <taxon>Alphaproteobacteria</taxon>
        <taxon>Rhodobacterales</taxon>
        <taxon>Roseobacteraceae</taxon>
        <taxon>Sulfitobacter</taxon>
    </lineage>
</organism>
<name>A0A7W6EBA1_9RHOB</name>
<dbReference type="Gene3D" id="2.20.200.10">
    <property type="entry name" value="Outer membrane efflux proteins (OEP)"/>
    <property type="match status" value="1"/>
</dbReference>
<protein>
    <submittedName>
        <fullName evidence="2">Outer membrane protein TolC</fullName>
    </submittedName>
</protein>
<dbReference type="Pfam" id="PF02321">
    <property type="entry name" value="OEP"/>
    <property type="match status" value="2"/>
</dbReference>
<gene>
    <name evidence="2" type="ORF">GGR95_002252</name>
</gene>
<comment type="similarity">
    <text evidence="1">Belongs to the outer membrane factor (OMF) (TC 1.B.17) family.</text>
</comment>
<accession>A0A7W6EBA1</accession>
<dbReference type="Gene3D" id="1.20.1600.10">
    <property type="entry name" value="Outer membrane efflux proteins (OEP)"/>
    <property type="match status" value="1"/>
</dbReference>
<proteinExistence type="inferred from homology"/>
<dbReference type="GO" id="GO:0015562">
    <property type="term" value="F:efflux transmembrane transporter activity"/>
    <property type="evidence" value="ECO:0007669"/>
    <property type="project" value="InterPro"/>
</dbReference>
<dbReference type="InterPro" id="IPR010131">
    <property type="entry name" value="MdtP/NodT-like"/>
</dbReference>
<dbReference type="RefSeq" id="WP_184565790.1">
    <property type="nucleotide sequence ID" value="NZ_JACIEI010000007.1"/>
</dbReference>
<comment type="caution">
    <text evidence="2">The sequence shown here is derived from an EMBL/GenBank/DDBJ whole genome shotgun (WGS) entry which is preliminary data.</text>
</comment>
<dbReference type="AlphaFoldDB" id="A0A7W6EBA1"/>
<dbReference type="InterPro" id="IPR003423">
    <property type="entry name" value="OMP_efflux"/>
</dbReference>
<keyword evidence="3" id="KW-1185">Reference proteome</keyword>
<reference evidence="2 3" key="1">
    <citation type="submission" date="2020-08" db="EMBL/GenBank/DDBJ databases">
        <title>Genomic Encyclopedia of Type Strains, Phase IV (KMG-IV): sequencing the most valuable type-strain genomes for metagenomic binning, comparative biology and taxonomic classification.</title>
        <authorList>
            <person name="Goeker M."/>
        </authorList>
    </citation>
    <scope>NUCLEOTIDE SEQUENCE [LARGE SCALE GENOMIC DNA]</scope>
    <source>
        <strain evidence="2 3">DSM 102234</strain>
    </source>
</reference>
<dbReference type="Proteomes" id="UP000530268">
    <property type="component" value="Unassembled WGS sequence"/>
</dbReference>
<sequence length="454" mass="47899">MKYAGSLIIALALSGCALPDFDGKPTVAVRATDLAVVETPVWLLNFGDAGLRRMLLEADVNNLDVASARARARVADLALAQAGASGGVQISGAGGYLASATGALRPDGQSGPRSKRSDFSANMTVRYEPDLTGRLAAALSSATLEREANGLDYIAARRTIAMAVVNGWVALAEARNQSARADTRISMTQKTIPALRARAQNGETTGTELATRLQDLTDARIARAEASGQIALAEARLRALGVKKMPAAIPLRKIKRPRIPAKTDLSRVGGRPDVCAAWLRFHAADAARAETLANTRPRIVVTSSLASTARTLAGLFSGNVAALSNSVSIEGNLLDDGTARRQVDQARIGVATAEISWLQALSAAEIATLEASINLQSAEERLEARLAAYRLLASELERSQARRRGGLDSGLEVAGAEFALMSAQLEIDAARATAFRAAAQWYDVFGTETECRLP</sequence>
<dbReference type="PANTHER" id="PTHR30203">
    <property type="entry name" value="OUTER MEMBRANE CATION EFFLUX PROTEIN"/>
    <property type="match status" value="1"/>
</dbReference>